<reference evidence="1 2" key="1">
    <citation type="submission" date="2019-02" db="EMBL/GenBank/DDBJ databases">
        <title>Deep-cultivation of Planctomycetes and their phenomic and genomic characterization uncovers novel biology.</title>
        <authorList>
            <person name="Wiegand S."/>
            <person name="Jogler M."/>
            <person name="Boedeker C."/>
            <person name="Pinto D."/>
            <person name="Vollmers J."/>
            <person name="Rivas-Marin E."/>
            <person name="Kohn T."/>
            <person name="Peeters S.H."/>
            <person name="Heuer A."/>
            <person name="Rast P."/>
            <person name="Oberbeckmann S."/>
            <person name="Bunk B."/>
            <person name="Jeske O."/>
            <person name="Meyerdierks A."/>
            <person name="Storesund J.E."/>
            <person name="Kallscheuer N."/>
            <person name="Luecker S."/>
            <person name="Lage O.M."/>
            <person name="Pohl T."/>
            <person name="Merkel B.J."/>
            <person name="Hornburger P."/>
            <person name="Mueller R.-W."/>
            <person name="Bruemmer F."/>
            <person name="Labrenz M."/>
            <person name="Spormann A.M."/>
            <person name="Op Den Camp H."/>
            <person name="Overmann J."/>
            <person name="Amann R."/>
            <person name="Jetten M.S.M."/>
            <person name="Mascher T."/>
            <person name="Medema M.H."/>
            <person name="Devos D.P."/>
            <person name="Kaster A.-K."/>
            <person name="Ovreas L."/>
            <person name="Rohde M."/>
            <person name="Galperin M.Y."/>
            <person name="Jogler C."/>
        </authorList>
    </citation>
    <scope>NUCLEOTIDE SEQUENCE [LARGE SCALE GENOMIC DNA]</scope>
    <source>
        <strain evidence="1 2">Pla111</strain>
    </source>
</reference>
<name>A0A5C5WAF6_9BACT</name>
<protein>
    <submittedName>
        <fullName evidence="1">Uncharacterized protein</fullName>
    </submittedName>
</protein>
<accession>A0A5C5WAF6</accession>
<proteinExistence type="predicted"/>
<dbReference type="AlphaFoldDB" id="A0A5C5WAF6"/>
<organism evidence="1 2">
    <name type="scientific">Botrimarina hoheduenensis</name>
    <dbReference type="NCBI Taxonomy" id="2528000"/>
    <lineage>
        <taxon>Bacteria</taxon>
        <taxon>Pseudomonadati</taxon>
        <taxon>Planctomycetota</taxon>
        <taxon>Planctomycetia</taxon>
        <taxon>Pirellulales</taxon>
        <taxon>Lacipirellulaceae</taxon>
        <taxon>Botrimarina</taxon>
    </lineage>
</organism>
<keyword evidence="2" id="KW-1185">Reference proteome</keyword>
<dbReference type="RefSeq" id="WP_146572426.1">
    <property type="nucleotide sequence ID" value="NZ_SJPH01000002.1"/>
</dbReference>
<dbReference type="EMBL" id="SJPH01000002">
    <property type="protein sequence ID" value="TWT47660.1"/>
    <property type="molecule type" value="Genomic_DNA"/>
</dbReference>
<comment type="caution">
    <text evidence="1">The sequence shown here is derived from an EMBL/GenBank/DDBJ whole genome shotgun (WGS) entry which is preliminary data.</text>
</comment>
<dbReference type="Proteomes" id="UP000318995">
    <property type="component" value="Unassembled WGS sequence"/>
</dbReference>
<evidence type="ECO:0000313" key="1">
    <source>
        <dbReference type="EMBL" id="TWT47660.1"/>
    </source>
</evidence>
<dbReference type="OrthoDB" id="252570at2"/>
<sequence>MVQDKAVIVRMIGLLLAAGFTLTARAEMPFLPAPPELALHRERIDLEFDLPATLPCRELATDPATGKRLLEVIAPVSLVLYAGSPDELDDVVIEIDGGVAGLAVHDYEPRTTLTAELTEPIEEKRSVAFDKTLGGSVGAKLGTDVALTPSVSGGFSKTETQSETQSRLPPKTATIVSGTTGGRTGVYFKLRRSSQSTLEGEHTVRVVFAAPADWQAGELQVRCVARGRQDWFFVKRTNVWNESRTPVTLQLVSHTVAKAETNTADLAELAVPTTPEASE</sequence>
<evidence type="ECO:0000313" key="2">
    <source>
        <dbReference type="Proteomes" id="UP000318995"/>
    </source>
</evidence>
<gene>
    <name evidence="1" type="ORF">Pla111_12790</name>
</gene>